<evidence type="ECO:0000256" key="6">
    <source>
        <dbReference type="ARBA" id="ARBA00023136"/>
    </source>
</evidence>
<evidence type="ECO:0000259" key="8">
    <source>
        <dbReference type="Pfam" id="PF00892"/>
    </source>
</evidence>
<dbReference type="EMBL" id="JADIMP010000007">
    <property type="protein sequence ID" value="MBO8440906.1"/>
    <property type="molecule type" value="Genomic_DNA"/>
</dbReference>
<feature type="transmembrane region" description="Helical" evidence="7">
    <location>
        <begin position="12"/>
        <end position="33"/>
    </location>
</feature>
<name>A0A9D9E6L7_9LACO</name>
<reference evidence="9" key="1">
    <citation type="submission" date="2020-10" db="EMBL/GenBank/DDBJ databases">
        <authorList>
            <person name="Gilroy R."/>
        </authorList>
    </citation>
    <scope>NUCLEOTIDE SEQUENCE</scope>
    <source>
        <strain evidence="9">C6-149</strain>
    </source>
</reference>
<reference evidence="9" key="2">
    <citation type="journal article" date="2021" name="PeerJ">
        <title>Extensive microbial diversity within the chicken gut microbiome revealed by metagenomics and culture.</title>
        <authorList>
            <person name="Gilroy R."/>
            <person name="Ravi A."/>
            <person name="Getino M."/>
            <person name="Pursley I."/>
            <person name="Horton D.L."/>
            <person name="Alikhan N.F."/>
            <person name="Baker D."/>
            <person name="Gharbi K."/>
            <person name="Hall N."/>
            <person name="Watson M."/>
            <person name="Adriaenssens E.M."/>
            <person name="Foster-Nyarko E."/>
            <person name="Jarju S."/>
            <person name="Secka A."/>
            <person name="Antonio M."/>
            <person name="Oren A."/>
            <person name="Chaudhuri R.R."/>
            <person name="La Ragione R."/>
            <person name="Hildebrand F."/>
            <person name="Pallen M.J."/>
        </authorList>
    </citation>
    <scope>NUCLEOTIDE SEQUENCE</scope>
    <source>
        <strain evidence="9">C6-149</strain>
    </source>
</reference>
<evidence type="ECO:0000313" key="10">
    <source>
        <dbReference type="Proteomes" id="UP000823614"/>
    </source>
</evidence>
<feature type="domain" description="EamA" evidence="8">
    <location>
        <begin position="163"/>
        <end position="295"/>
    </location>
</feature>
<dbReference type="PANTHER" id="PTHR32322">
    <property type="entry name" value="INNER MEMBRANE TRANSPORTER"/>
    <property type="match status" value="1"/>
</dbReference>
<dbReference type="PANTHER" id="PTHR32322:SF18">
    <property type="entry name" value="S-ADENOSYLMETHIONINE_S-ADENOSYLHOMOCYSTEINE TRANSPORTER"/>
    <property type="match status" value="1"/>
</dbReference>
<evidence type="ECO:0000256" key="4">
    <source>
        <dbReference type="ARBA" id="ARBA00022692"/>
    </source>
</evidence>
<feature type="transmembrane region" description="Helical" evidence="7">
    <location>
        <begin position="277"/>
        <end position="295"/>
    </location>
</feature>
<feature type="transmembrane region" description="Helical" evidence="7">
    <location>
        <begin position="75"/>
        <end position="97"/>
    </location>
</feature>
<evidence type="ECO:0000256" key="5">
    <source>
        <dbReference type="ARBA" id="ARBA00022989"/>
    </source>
</evidence>
<evidence type="ECO:0000313" key="9">
    <source>
        <dbReference type="EMBL" id="MBO8440906.1"/>
    </source>
</evidence>
<feature type="transmembrane region" description="Helical" evidence="7">
    <location>
        <begin position="193"/>
        <end position="213"/>
    </location>
</feature>
<dbReference type="Pfam" id="PF00892">
    <property type="entry name" value="EamA"/>
    <property type="match status" value="2"/>
</dbReference>
<organism evidence="9 10">
    <name type="scientific">Candidatus Gallilactobacillus intestinavium</name>
    <dbReference type="NCBI Taxonomy" id="2840838"/>
    <lineage>
        <taxon>Bacteria</taxon>
        <taxon>Bacillati</taxon>
        <taxon>Bacillota</taxon>
        <taxon>Bacilli</taxon>
        <taxon>Lactobacillales</taxon>
        <taxon>Lactobacillaceae</taxon>
        <taxon>Lactobacillaceae incertae sedis</taxon>
        <taxon>Candidatus Gallilactobacillus</taxon>
    </lineage>
</organism>
<proteinExistence type="inferred from homology"/>
<dbReference type="InterPro" id="IPR050638">
    <property type="entry name" value="AA-Vitamin_Transporters"/>
</dbReference>
<keyword evidence="4 7" id="KW-0812">Transmembrane</keyword>
<feature type="domain" description="EamA" evidence="8">
    <location>
        <begin position="11"/>
        <end position="150"/>
    </location>
</feature>
<feature type="transmembrane region" description="Helical" evidence="7">
    <location>
        <begin position="45"/>
        <end position="63"/>
    </location>
</feature>
<dbReference type="Gene3D" id="1.10.3730.20">
    <property type="match status" value="1"/>
</dbReference>
<protein>
    <submittedName>
        <fullName evidence="9">EamA family transporter</fullName>
    </submittedName>
</protein>
<evidence type="ECO:0000256" key="1">
    <source>
        <dbReference type="ARBA" id="ARBA00004651"/>
    </source>
</evidence>
<accession>A0A9D9E6L7</accession>
<dbReference type="SUPFAM" id="SSF103481">
    <property type="entry name" value="Multidrug resistance efflux transporter EmrE"/>
    <property type="match status" value="2"/>
</dbReference>
<dbReference type="Proteomes" id="UP000823614">
    <property type="component" value="Unassembled WGS sequence"/>
</dbReference>
<feature type="transmembrane region" description="Helical" evidence="7">
    <location>
        <begin position="136"/>
        <end position="155"/>
    </location>
</feature>
<feature type="transmembrane region" description="Helical" evidence="7">
    <location>
        <begin position="161"/>
        <end position="181"/>
    </location>
</feature>
<keyword evidence="3" id="KW-1003">Cell membrane</keyword>
<dbReference type="AlphaFoldDB" id="A0A9D9E6L7"/>
<feature type="transmembrane region" description="Helical" evidence="7">
    <location>
        <begin position="252"/>
        <end position="271"/>
    </location>
</feature>
<comment type="similarity">
    <text evidence="2">Belongs to the EamA transporter family.</text>
</comment>
<comment type="caution">
    <text evidence="9">The sequence shown here is derived from an EMBL/GenBank/DDBJ whole genome shotgun (WGS) entry which is preliminary data.</text>
</comment>
<feature type="transmembrane region" description="Helical" evidence="7">
    <location>
        <begin position="219"/>
        <end position="240"/>
    </location>
</feature>
<evidence type="ECO:0000256" key="2">
    <source>
        <dbReference type="ARBA" id="ARBA00007362"/>
    </source>
</evidence>
<keyword evidence="5 7" id="KW-1133">Transmembrane helix</keyword>
<feature type="transmembrane region" description="Helical" evidence="7">
    <location>
        <begin position="103"/>
        <end position="124"/>
    </location>
</feature>
<sequence>MGNNKIKSYTKGISWAIFASTLWGISGTILQFISQNQKIPSGWYLSVRTLLSGIILLIIGYFIEGNKMFSIFKSWRLVGWLIAYALIGLMGNLYTFYLSIQNGNAASATILQYLSPLFIVLGSLIFKHQKPLKTDIISFVIALVGVFLAITRGSISTLAIPVSALIWGILSGLTAAGYVVLPKPIQEEHSEVVVLGWGMLISGVLFNLHHPLWIGSPKITTQLVVSLGSVILIGTIFAFLSLLHSLKFAPSSVVSIVDAVQPVVTFILSIIYFHLKITIAEVIGSILIVIAIYILQHYRSSIE</sequence>
<dbReference type="InterPro" id="IPR037185">
    <property type="entry name" value="EmrE-like"/>
</dbReference>
<evidence type="ECO:0000256" key="3">
    <source>
        <dbReference type="ARBA" id="ARBA00022475"/>
    </source>
</evidence>
<dbReference type="GO" id="GO:0005886">
    <property type="term" value="C:plasma membrane"/>
    <property type="evidence" value="ECO:0007669"/>
    <property type="project" value="UniProtKB-SubCell"/>
</dbReference>
<keyword evidence="6 7" id="KW-0472">Membrane</keyword>
<evidence type="ECO:0000256" key="7">
    <source>
        <dbReference type="SAM" id="Phobius"/>
    </source>
</evidence>
<dbReference type="InterPro" id="IPR000620">
    <property type="entry name" value="EamA_dom"/>
</dbReference>
<gene>
    <name evidence="9" type="ORF">IAA89_00420</name>
</gene>
<comment type="subcellular location">
    <subcellularLocation>
        <location evidence="1">Cell membrane</location>
        <topology evidence="1">Multi-pass membrane protein</topology>
    </subcellularLocation>
</comment>